<reference evidence="1" key="1">
    <citation type="submission" date="2023-11" db="EMBL/GenBank/DDBJ databases">
        <authorList>
            <person name="Poullet M."/>
        </authorList>
    </citation>
    <scope>NUCLEOTIDE SEQUENCE</scope>
    <source>
        <strain evidence="1">E1834</strain>
    </source>
</reference>
<evidence type="ECO:0000313" key="2">
    <source>
        <dbReference type="Proteomes" id="UP001497535"/>
    </source>
</evidence>
<proteinExistence type="predicted"/>
<protein>
    <submittedName>
        <fullName evidence="1">Uncharacterized protein</fullName>
    </submittedName>
</protein>
<name>A0ACB0Z510_MELEN</name>
<sequence>MWNKIFGASLAESLLQYKNDGQCFYKCIYTDNRSLEQTASILVFHIRDNLDKMPEHRTPQQLYTFFILESPPHTWGLGRAVPPDFFNISMTYRADSDVYYPYDMFEEYTKKDLKGGLVTYEQIWTENEIDKKIKAKDKLALQIVSNCNTKSLREKYVNKLKDLIQITQIGTCSDGILAILKNWRDCADKLIDSHHFYFAFENSVCVNYVTEKFWRLKSLIVPVVLSRKIFEGLNIPNDSFIAADDFKSPKDLASFLEKLAADKKRYKSYFRWTKKYKKTKNTNNISNPLCNLCKMAHINNKELKIKNIYDFWNGGGKCQQGFALNVLLASEHEASGGNVGLIISIVIVVVVLLAVVGGLVWFFVLRRKGEEAKGMEMGMTGARGMKTNKVGATQAKIGGMTTVGGMQAKTGGATTAGRATSKAAGTTKGGATSKAGGATSTEYKNVR</sequence>
<gene>
    <name evidence="1" type="ORF">MENTE1834_LOCUS20642</name>
</gene>
<keyword evidence="2" id="KW-1185">Reference proteome</keyword>
<dbReference type="EMBL" id="CAVMJV010000024">
    <property type="protein sequence ID" value="CAK5073948.1"/>
    <property type="molecule type" value="Genomic_DNA"/>
</dbReference>
<evidence type="ECO:0000313" key="1">
    <source>
        <dbReference type="EMBL" id="CAK5073948.1"/>
    </source>
</evidence>
<comment type="caution">
    <text evidence="1">The sequence shown here is derived from an EMBL/GenBank/DDBJ whole genome shotgun (WGS) entry which is preliminary data.</text>
</comment>
<dbReference type="Proteomes" id="UP001497535">
    <property type="component" value="Unassembled WGS sequence"/>
</dbReference>
<accession>A0ACB0Z510</accession>
<organism evidence="1 2">
    <name type="scientific">Meloidogyne enterolobii</name>
    <name type="common">Root-knot nematode worm</name>
    <name type="synonym">Meloidogyne mayaguensis</name>
    <dbReference type="NCBI Taxonomy" id="390850"/>
    <lineage>
        <taxon>Eukaryota</taxon>
        <taxon>Metazoa</taxon>
        <taxon>Ecdysozoa</taxon>
        <taxon>Nematoda</taxon>
        <taxon>Chromadorea</taxon>
        <taxon>Rhabditida</taxon>
        <taxon>Tylenchina</taxon>
        <taxon>Tylenchomorpha</taxon>
        <taxon>Tylenchoidea</taxon>
        <taxon>Meloidogynidae</taxon>
        <taxon>Meloidogyninae</taxon>
        <taxon>Meloidogyne</taxon>
    </lineage>
</organism>